<dbReference type="AlphaFoldDB" id="A0A212KC57"/>
<protein>
    <submittedName>
        <fullName evidence="1">Uncharacterized protein</fullName>
    </submittedName>
</protein>
<proteinExistence type="predicted"/>
<reference evidence="1" key="1">
    <citation type="submission" date="2016-04" db="EMBL/GenBank/DDBJ databases">
        <authorList>
            <person name="Evans L.H."/>
            <person name="Alamgir A."/>
            <person name="Owens N."/>
            <person name="Weber N.D."/>
            <person name="Virtaneva K."/>
            <person name="Barbian K."/>
            <person name="Babar A."/>
            <person name="Rosenke K."/>
        </authorList>
    </citation>
    <scope>NUCLEOTIDE SEQUENCE</scope>
    <source>
        <strain evidence="1">86</strain>
    </source>
</reference>
<gene>
    <name evidence="1" type="ORF">KL86DPRO_50069</name>
</gene>
<name>A0A212KC57_9DELT</name>
<sequence length="168" mass="18573">MMPFSTVKPLLAEAEALLDRSGLRTMDELIDICCQGLGYLSRDCGAYSGIVPFCAAIAPHFENELMGLVRALKNGPDKSMDPLSVYGDVQARAFALVEDLALFMREKKLRDGGGPQSAVEERLLSFFESCGNWKPDSGEVVTDTYYKLLPIAVMRDIAEAKTKKRIHH</sequence>
<organism evidence="1">
    <name type="scientific">uncultured delta proteobacterium</name>
    <dbReference type="NCBI Taxonomy" id="34034"/>
    <lineage>
        <taxon>Bacteria</taxon>
        <taxon>Deltaproteobacteria</taxon>
        <taxon>environmental samples</taxon>
    </lineage>
</organism>
<evidence type="ECO:0000313" key="1">
    <source>
        <dbReference type="EMBL" id="SBW09105.1"/>
    </source>
</evidence>
<dbReference type="EMBL" id="FLUQ01000005">
    <property type="protein sequence ID" value="SBW09105.1"/>
    <property type="molecule type" value="Genomic_DNA"/>
</dbReference>
<accession>A0A212KC57</accession>